<dbReference type="PRINTS" id="PR00700">
    <property type="entry name" value="PRTYPHPHTASE"/>
</dbReference>
<organism evidence="3 4">
    <name type="scientific">Physocladia obscura</name>
    <dbReference type="NCBI Taxonomy" id="109957"/>
    <lineage>
        <taxon>Eukaryota</taxon>
        <taxon>Fungi</taxon>
        <taxon>Fungi incertae sedis</taxon>
        <taxon>Chytridiomycota</taxon>
        <taxon>Chytridiomycota incertae sedis</taxon>
        <taxon>Chytridiomycetes</taxon>
        <taxon>Chytridiales</taxon>
        <taxon>Chytriomycetaceae</taxon>
        <taxon>Physocladia</taxon>
    </lineage>
</organism>
<dbReference type="InterPro" id="IPR003595">
    <property type="entry name" value="Tyr_Pase_cat"/>
</dbReference>
<dbReference type="AlphaFoldDB" id="A0AAD5T401"/>
<reference evidence="3" key="1">
    <citation type="submission" date="2020-05" db="EMBL/GenBank/DDBJ databases">
        <title>Phylogenomic resolution of chytrid fungi.</title>
        <authorList>
            <person name="Stajich J.E."/>
            <person name="Amses K."/>
            <person name="Simmons R."/>
            <person name="Seto K."/>
            <person name="Myers J."/>
            <person name="Bonds A."/>
            <person name="Quandt C.A."/>
            <person name="Barry K."/>
            <person name="Liu P."/>
            <person name="Grigoriev I."/>
            <person name="Longcore J.E."/>
            <person name="James T.Y."/>
        </authorList>
    </citation>
    <scope>NUCLEOTIDE SEQUENCE</scope>
    <source>
        <strain evidence="3">JEL0513</strain>
    </source>
</reference>
<evidence type="ECO:0000259" key="1">
    <source>
        <dbReference type="PROSITE" id="PS50055"/>
    </source>
</evidence>
<dbReference type="FunFam" id="3.90.190.10:FF:000157">
    <property type="entry name" value="Protein-tyrosine phosphatase"/>
    <property type="match status" value="1"/>
</dbReference>
<feature type="domain" description="Tyrosine-protein phosphatase" evidence="1">
    <location>
        <begin position="57"/>
        <end position="156"/>
    </location>
</feature>
<dbReference type="SMART" id="SM00404">
    <property type="entry name" value="PTPc_motif"/>
    <property type="match status" value="1"/>
</dbReference>
<feature type="domain" description="Tyrosine specific protein phosphatases" evidence="2">
    <location>
        <begin position="72"/>
        <end position="153"/>
    </location>
</feature>
<dbReference type="InterPro" id="IPR050561">
    <property type="entry name" value="PTP"/>
</dbReference>
<dbReference type="InterPro" id="IPR016130">
    <property type="entry name" value="Tyr_Pase_AS"/>
</dbReference>
<evidence type="ECO:0000259" key="2">
    <source>
        <dbReference type="PROSITE" id="PS50056"/>
    </source>
</evidence>
<dbReference type="GO" id="GO:0004725">
    <property type="term" value="F:protein tyrosine phosphatase activity"/>
    <property type="evidence" value="ECO:0007669"/>
    <property type="project" value="InterPro"/>
</dbReference>
<gene>
    <name evidence="3" type="primary">PTPDC1</name>
    <name evidence="3" type="ORF">HK100_011315</name>
</gene>
<dbReference type="InterPro" id="IPR000242">
    <property type="entry name" value="PTP_cat"/>
</dbReference>
<accession>A0AAD5T401</accession>
<keyword evidence="4" id="KW-1185">Reference proteome</keyword>
<proteinExistence type="predicted"/>
<dbReference type="PROSITE" id="PS00383">
    <property type="entry name" value="TYR_PHOSPHATASE_1"/>
    <property type="match status" value="1"/>
</dbReference>
<dbReference type="InterPro" id="IPR000387">
    <property type="entry name" value="Tyr_Pase_dom"/>
</dbReference>
<dbReference type="SUPFAM" id="SSF52799">
    <property type="entry name" value="(Phosphotyrosine protein) phosphatases II"/>
    <property type="match status" value="1"/>
</dbReference>
<name>A0AAD5T401_9FUNG</name>
<dbReference type="Pfam" id="PF00102">
    <property type="entry name" value="Y_phosphatase"/>
    <property type="match status" value="1"/>
</dbReference>
<comment type="caution">
    <text evidence="3">The sequence shown here is derived from an EMBL/GenBank/DDBJ whole genome shotgun (WGS) entry which is preliminary data.</text>
</comment>
<sequence length="225" mass="24798">MKIINFGILIRKIQTQLRDFTQIGTAKRGEHASCGDGITNSGWAYDPEDFMAGGIAHYAFGWPDLGVPPSYEYMLRIVQVIARDLSNNNQNGEEKQACIAVHCHAGLGRTGTAIACYFVYNSHRMSPKTAASSAVDAVRRARPGSLQTAKQVDFVFGFARYLKVLAAVYPIVTDFNDTNIKCLELEDTNDGKSEDFASRDRTSNSLEHSKADLRVGEKNQSVIVN</sequence>
<dbReference type="PROSITE" id="PS50055">
    <property type="entry name" value="TYR_PHOSPHATASE_PTP"/>
    <property type="match status" value="1"/>
</dbReference>
<evidence type="ECO:0000313" key="3">
    <source>
        <dbReference type="EMBL" id="KAJ3124220.1"/>
    </source>
</evidence>
<dbReference type="InterPro" id="IPR029021">
    <property type="entry name" value="Prot-tyrosine_phosphatase-like"/>
</dbReference>
<dbReference type="PROSITE" id="PS50056">
    <property type="entry name" value="TYR_PHOSPHATASE_2"/>
    <property type="match status" value="1"/>
</dbReference>
<dbReference type="PANTHER" id="PTHR23339">
    <property type="entry name" value="TYROSINE SPECIFIC PROTEIN PHOSPHATASE AND DUAL SPECIFICITY PROTEIN PHOSPHATASE"/>
    <property type="match status" value="1"/>
</dbReference>
<dbReference type="Gene3D" id="3.90.190.10">
    <property type="entry name" value="Protein tyrosine phosphatase superfamily"/>
    <property type="match status" value="1"/>
</dbReference>
<dbReference type="EMBL" id="JADGJH010000687">
    <property type="protein sequence ID" value="KAJ3124220.1"/>
    <property type="molecule type" value="Genomic_DNA"/>
</dbReference>
<dbReference type="Proteomes" id="UP001211907">
    <property type="component" value="Unassembled WGS sequence"/>
</dbReference>
<protein>
    <submittedName>
        <fullName evidence="3">Protein tyrosine phosphatase domain-containing protein 1</fullName>
    </submittedName>
</protein>
<evidence type="ECO:0000313" key="4">
    <source>
        <dbReference type="Proteomes" id="UP001211907"/>
    </source>
</evidence>